<evidence type="ECO:0000259" key="1">
    <source>
        <dbReference type="PROSITE" id="PS50404"/>
    </source>
</evidence>
<dbReference type="GO" id="GO:0005737">
    <property type="term" value="C:cytoplasm"/>
    <property type="evidence" value="ECO:0007669"/>
    <property type="project" value="TreeGrafter"/>
</dbReference>
<dbReference type="AlphaFoldDB" id="A0A934IU17"/>
<sequence length="204" mass="21931">MSGLVLHSSLTSPFGRKVRMAAHVLGIELTIVPASTLDPNDPLRKVNPLGKIPTLVLDDGTVLYDSRTIVEYLDAVGGPALYPASPEARAVAQTHVTLFDGITDAALLLVYEGRFRDDVSHSERWIDHQLGKIGRAFAAAEALTATMTRLDAPAISLVAALGYLDWRRPVAWREAYPRLVAWLEAITATAPAVSATDHLLGDAA</sequence>
<evidence type="ECO:0000313" key="2">
    <source>
        <dbReference type="EMBL" id="MBJ3778035.1"/>
    </source>
</evidence>
<dbReference type="InterPro" id="IPR050983">
    <property type="entry name" value="GST_Omega/HSP26"/>
</dbReference>
<dbReference type="PROSITE" id="PS50404">
    <property type="entry name" value="GST_NTER"/>
    <property type="match status" value="1"/>
</dbReference>
<dbReference type="Proteomes" id="UP000609531">
    <property type="component" value="Unassembled WGS sequence"/>
</dbReference>
<reference evidence="2" key="1">
    <citation type="submission" date="2020-12" db="EMBL/GenBank/DDBJ databases">
        <title>Bacterial taxonomy.</title>
        <authorList>
            <person name="Pan X."/>
        </authorList>
    </citation>
    <scope>NUCLEOTIDE SEQUENCE</scope>
    <source>
        <strain evidence="2">B2012</strain>
    </source>
</reference>
<dbReference type="InterPro" id="IPR004045">
    <property type="entry name" value="Glutathione_S-Trfase_N"/>
</dbReference>
<dbReference type="SUPFAM" id="SSF47616">
    <property type="entry name" value="GST C-terminal domain-like"/>
    <property type="match status" value="1"/>
</dbReference>
<dbReference type="Pfam" id="PF13417">
    <property type="entry name" value="GST_N_3"/>
    <property type="match status" value="1"/>
</dbReference>
<feature type="domain" description="GST N-terminal" evidence="1">
    <location>
        <begin position="2"/>
        <end position="81"/>
    </location>
</feature>
<comment type="caution">
    <text evidence="2">The sequence shown here is derived from an EMBL/GenBank/DDBJ whole genome shotgun (WGS) entry which is preliminary data.</text>
</comment>
<gene>
    <name evidence="2" type="ORF">JCR33_20210</name>
</gene>
<dbReference type="InterPro" id="IPR036282">
    <property type="entry name" value="Glutathione-S-Trfase_C_sf"/>
</dbReference>
<proteinExistence type="predicted"/>
<protein>
    <submittedName>
        <fullName evidence="2">Glutathione S-transferase</fullName>
    </submittedName>
</protein>
<organism evidence="2 3">
    <name type="scientific">Acuticoccus mangrovi</name>
    <dbReference type="NCBI Taxonomy" id="2796142"/>
    <lineage>
        <taxon>Bacteria</taxon>
        <taxon>Pseudomonadati</taxon>
        <taxon>Pseudomonadota</taxon>
        <taxon>Alphaproteobacteria</taxon>
        <taxon>Hyphomicrobiales</taxon>
        <taxon>Amorphaceae</taxon>
        <taxon>Acuticoccus</taxon>
    </lineage>
</organism>
<dbReference type="PANTHER" id="PTHR43968">
    <property type="match status" value="1"/>
</dbReference>
<dbReference type="EMBL" id="JAEKJA010000022">
    <property type="protein sequence ID" value="MBJ3778035.1"/>
    <property type="molecule type" value="Genomic_DNA"/>
</dbReference>
<keyword evidence="3" id="KW-1185">Reference proteome</keyword>
<name>A0A934IU17_9HYPH</name>
<dbReference type="InterPro" id="IPR036249">
    <property type="entry name" value="Thioredoxin-like_sf"/>
</dbReference>
<evidence type="ECO:0000313" key="3">
    <source>
        <dbReference type="Proteomes" id="UP000609531"/>
    </source>
</evidence>
<accession>A0A934IU17</accession>
<dbReference type="SUPFAM" id="SSF52833">
    <property type="entry name" value="Thioredoxin-like"/>
    <property type="match status" value="1"/>
</dbReference>
<dbReference type="PANTHER" id="PTHR43968:SF6">
    <property type="entry name" value="GLUTATHIONE S-TRANSFERASE OMEGA"/>
    <property type="match status" value="1"/>
</dbReference>
<dbReference type="Gene3D" id="3.40.30.10">
    <property type="entry name" value="Glutaredoxin"/>
    <property type="match status" value="1"/>
</dbReference>
<dbReference type="Gene3D" id="1.20.1050.10">
    <property type="match status" value="1"/>
</dbReference>
<dbReference type="RefSeq" id="WP_198883936.1">
    <property type="nucleotide sequence ID" value="NZ_JAEKJA010000022.1"/>
</dbReference>